<dbReference type="InterPro" id="IPR015919">
    <property type="entry name" value="Cadherin-like_sf"/>
</dbReference>
<dbReference type="InterPro" id="IPR006644">
    <property type="entry name" value="Cadg"/>
</dbReference>
<dbReference type="Pfam" id="PF17803">
    <property type="entry name" value="Cadherin_4"/>
    <property type="match status" value="1"/>
</dbReference>
<dbReference type="InterPro" id="IPR013783">
    <property type="entry name" value="Ig-like_fold"/>
</dbReference>
<sequence>GSTITWYRNEEEQSQFANENTIPNDVTSCFDIWYAEVVPFDGTASGDTTISNYVDICSANTPPAWADIQDQHINEDSGENILSMVGLITDESIVDLEFNVVLNSDTTNLSANFYGTDLVLIPRIENYNSTTPVEMILSASDGQYLMFTDYIYIFIDPLNDPPVLNAIADQNTNEDTQLTMNLSGVDVDGDNLSFSAASGDTSLINVLVFANQLTLIPEDNRFGSVDISVTVSDGLLTESAIFTLTVTPVNDEPVLSEIGLNTCPEDISLITTLSSSDIDGDDLTYIAESYSANVSVNVDGDQLTMTPVQDFNGTAQIEVTVSDGFLTDGEIFQLSVTAVNDAPILTEIGSQDTDEDIPLVIDLVASDIDGDILSYTVESGDENVTVSLSNNLLTLTPLENWNGSSNISVTVSDSSLNDAEVFDLIVNAVNDPPNAGDDAAIVLEDNSVDGNVLENDSDLDADF</sequence>
<dbReference type="Gene3D" id="2.60.40.10">
    <property type="entry name" value="Immunoglobulins"/>
    <property type="match status" value="3"/>
</dbReference>
<dbReference type="SUPFAM" id="SSF49313">
    <property type="entry name" value="Cadherin-like"/>
    <property type="match status" value="2"/>
</dbReference>
<proteinExistence type="predicted"/>
<organism evidence="2">
    <name type="scientific">marine metagenome</name>
    <dbReference type="NCBI Taxonomy" id="408172"/>
    <lineage>
        <taxon>unclassified sequences</taxon>
        <taxon>metagenomes</taxon>
        <taxon>ecological metagenomes</taxon>
    </lineage>
</organism>
<dbReference type="AlphaFoldDB" id="A0A382HRS2"/>
<dbReference type="InterPro" id="IPR040853">
    <property type="entry name" value="RapA2_cadherin-like"/>
</dbReference>
<gene>
    <name evidence="2" type="ORF">METZ01_LOCUS242035</name>
</gene>
<name>A0A382HRS2_9ZZZZ</name>
<dbReference type="SMART" id="SM00736">
    <property type="entry name" value="CADG"/>
    <property type="match status" value="2"/>
</dbReference>
<feature type="non-terminal residue" evidence="2">
    <location>
        <position position="1"/>
    </location>
</feature>
<accession>A0A382HRS2</accession>
<dbReference type="GO" id="GO:0005509">
    <property type="term" value="F:calcium ion binding"/>
    <property type="evidence" value="ECO:0007669"/>
    <property type="project" value="InterPro"/>
</dbReference>
<dbReference type="NCBIfam" id="NF012211">
    <property type="entry name" value="tand_rpt_95"/>
    <property type="match status" value="3"/>
</dbReference>
<feature type="domain" description="Dystroglycan-type cadherin-like" evidence="1">
    <location>
        <begin position="343"/>
        <end position="433"/>
    </location>
</feature>
<feature type="non-terminal residue" evidence="2">
    <location>
        <position position="463"/>
    </location>
</feature>
<dbReference type="GO" id="GO:0016020">
    <property type="term" value="C:membrane"/>
    <property type="evidence" value="ECO:0007669"/>
    <property type="project" value="InterPro"/>
</dbReference>
<dbReference type="EMBL" id="UINC01062498">
    <property type="protein sequence ID" value="SVB89181.1"/>
    <property type="molecule type" value="Genomic_DNA"/>
</dbReference>
<protein>
    <recommendedName>
        <fullName evidence="1">Dystroglycan-type cadherin-like domain-containing protein</fullName>
    </recommendedName>
</protein>
<dbReference type="Pfam" id="PF17963">
    <property type="entry name" value="Big_9"/>
    <property type="match status" value="3"/>
</dbReference>
<reference evidence="2" key="1">
    <citation type="submission" date="2018-05" db="EMBL/GenBank/DDBJ databases">
        <authorList>
            <person name="Lanie J.A."/>
            <person name="Ng W.-L."/>
            <person name="Kazmierczak K.M."/>
            <person name="Andrzejewski T.M."/>
            <person name="Davidsen T.M."/>
            <person name="Wayne K.J."/>
            <person name="Tettelin H."/>
            <person name="Glass J.I."/>
            <person name="Rusch D."/>
            <person name="Podicherti R."/>
            <person name="Tsui H.-C.T."/>
            <person name="Winkler M.E."/>
        </authorList>
    </citation>
    <scope>NUCLEOTIDE SEQUENCE</scope>
</reference>
<evidence type="ECO:0000259" key="1">
    <source>
        <dbReference type="SMART" id="SM00736"/>
    </source>
</evidence>
<feature type="domain" description="Dystroglycan-type cadherin-like" evidence="1">
    <location>
        <begin position="162"/>
        <end position="253"/>
    </location>
</feature>
<evidence type="ECO:0000313" key="2">
    <source>
        <dbReference type="EMBL" id="SVB89181.1"/>
    </source>
</evidence>